<dbReference type="RefSeq" id="WP_066407084.1">
    <property type="nucleotide sequence ID" value="NZ_CP011390.1"/>
</dbReference>
<keyword evidence="3" id="KW-1185">Reference proteome</keyword>
<evidence type="ECO:0000313" key="2">
    <source>
        <dbReference type="EMBL" id="ANE52502.1"/>
    </source>
</evidence>
<dbReference type="EMBL" id="CP011390">
    <property type="protein sequence ID" value="ANE52502.1"/>
    <property type="molecule type" value="Genomic_DNA"/>
</dbReference>
<evidence type="ECO:0000313" key="3">
    <source>
        <dbReference type="Proteomes" id="UP000077177"/>
    </source>
</evidence>
<feature type="chain" id="PRO_5008001443" description="DUF255 domain-containing protein" evidence="1">
    <location>
        <begin position="19"/>
        <end position="446"/>
    </location>
</feature>
<evidence type="ECO:0008006" key="4">
    <source>
        <dbReference type="Google" id="ProtNLM"/>
    </source>
</evidence>
<dbReference type="AlphaFoldDB" id="A0A172TZU4"/>
<dbReference type="SUPFAM" id="SSF52833">
    <property type="entry name" value="Thioredoxin-like"/>
    <property type="match status" value="1"/>
</dbReference>
<proteinExistence type="predicted"/>
<name>A0A172TZU4_9BACT</name>
<feature type="signal peptide" evidence="1">
    <location>
        <begin position="1"/>
        <end position="18"/>
    </location>
</feature>
<reference evidence="3" key="1">
    <citation type="submission" date="2015-01" db="EMBL/GenBank/DDBJ databases">
        <title>Flavisolibacter sp./LCS9/ whole genome sequencing.</title>
        <authorList>
            <person name="Kim M.K."/>
            <person name="Srinivasan S."/>
            <person name="Lee J.-J."/>
        </authorList>
    </citation>
    <scope>NUCLEOTIDE SEQUENCE [LARGE SCALE GENOMIC DNA]</scope>
    <source>
        <strain evidence="3">LCS9</strain>
    </source>
</reference>
<gene>
    <name evidence="2" type="ORF">SY85_20490</name>
</gene>
<accession>A0A172TZU4</accession>
<evidence type="ECO:0000256" key="1">
    <source>
        <dbReference type="SAM" id="SignalP"/>
    </source>
</evidence>
<dbReference type="Proteomes" id="UP000077177">
    <property type="component" value="Chromosome"/>
</dbReference>
<sequence length="446" mass="50804">MKYIPILLLLFLGHWANAQIDFQNISFKEALKKAHKEGKLLFIQFEASDCSQCNEVGDKGLSDAAVSKRIKEAFIPLKITTDHPERKYIGQQYNISTGFGSLFINQDGTLIHAFQQTSSFPTHYQQQIDIAIEKAGETLKVAELEAEYKKGNKSPGFLEALLLKKQSLNLSTEELLDEYVSTLPADSLQSARTLQFIAQMAPSINSQADKALRQSPMNFNKAWYLMDLNTRITLNNRIIYKSINIAIKNHDETYANQVARFAQSTYSGSAAGIKVYDKNMLQFYEETSDTTNYFKNAIAYYDRYYMALNVDSIKRIDTINRERIAKTAKRDTIRNGNTIQVRSNITYRPITQNYMLELNAGAWNFYKMTSNTSLLSVATEWAAKAVSFFESPEVLHTYACLLYKQGQKQKALTTMSSAIELKKGRGFPTKEWDDILNQMKKDLPIN</sequence>
<dbReference type="KEGG" id="fla:SY85_20490"/>
<dbReference type="InterPro" id="IPR036249">
    <property type="entry name" value="Thioredoxin-like_sf"/>
</dbReference>
<dbReference type="Gene3D" id="3.40.30.10">
    <property type="entry name" value="Glutaredoxin"/>
    <property type="match status" value="1"/>
</dbReference>
<protein>
    <recommendedName>
        <fullName evidence="4">DUF255 domain-containing protein</fullName>
    </recommendedName>
</protein>
<reference evidence="2 3" key="2">
    <citation type="journal article" date="2016" name="Int. J. Syst. Evol. Microbiol.">
        <title>Flavisolibacter tropicus sp. nov., isolated from tropical soil.</title>
        <authorList>
            <person name="Lee J.J."/>
            <person name="Kang M.S."/>
            <person name="Kim G.S."/>
            <person name="Lee C.S."/>
            <person name="Lim S."/>
            <person name="Lee J."/>
            <person name="Roh S.H."/>
            <person name="Kang H."/>
            <person name="Ha J.M."/>
            <person name="Bae S."/>
            <person name="Jung H.Y."/>
            <person name="Kim M.K."/>
        </authorList>
    </citation>
    <scope>NUCLEOTIDE SEQUENCE [LARGE SCALE GENOMIC DNA]</scope>
    <source>
        <strain evidence="2 3">LCS9</strain>
    </source>
</reference>
<keyword evidence="1" id="KW-0732">Signal</keyword>
<dbReference type="STRING" id="1492898.SY85_20490"/>
<dbReference type="OrthoDB" id="645813at2"/>
<organism evidence="2 3">
    <name type="scientific">Flavisolibacter tropicus</name>
    <dbReference type="NCBI Taxonomy" id="1492898"/>
    <lineage>
        <taxon>Bacteria</taxon>
        <taxon>Pseudomonadati</taxon>
        <taxon>Bacteroidota</taxon>
        <taxon>Chitinophagia</taxon>
        <taxon>Chitinophagales</taxon>
        <taxon>Chitinophagaceae</taxon>
        <taxon>Flavisolibacter</taxon>
    </lineage>
</organism>
<dbReference type="Pfam" id="PF13899">
    <property type="entry name" value="Thioredoxin_7"/>
    <property type="match status" value="1"/>
</dbReference>